<dbReference type="InterPro" id="IPR011604">
    <property type="entry name" value="PDDEXK-like_dom_sf"/>
</dbReference>
<sequence length="306" mass="34768">MPLAQKPAIIDLPDHISFSSLTQWVECGEKWRLMHGYHATAHTWYATIAGSVIHAITETWDKNLYHQTDADIPPFGDLFTEEIIRQVGDGEDIRPSGRTCKTVCESGGPHKKDYDWWMHYGPIYVERWTTWRKRHTEYEIATIDGQPGIEYPVEATLDNDTRVVGYIDRILHNPTTGEYTILDLKTGAIPQGNLQLYTYRHLLHLKDDIQPAYGMFWTPSHKTTSGDTNTGYDTGPIPLDTEAARHIGVMYTSAMQGIAHNVFVPHVTPMCKGCPVRDSCWAYGGAQAYRYPTKTITQPRNNKEDN</sequence>
<proteinExistence type="predicted"/>
<protein>
    <recommendedName>
        <fullName evidence="1">PD-(D/E)XK endonuclease-like domain-containing protein</fullName>
    </recommendedName>
</protein>
<name>A0A0A7CHZ8_9CAUD</name>
<dbReference type="InterPro" id="IPR038726">
    <property type="entry name" value="PDDEXK_AddAB-type"/>
</dbReference>
<dbReference type="EMBL" id="KJ722067">
    <property type="protein sequence ID" value="AID18009.1"/>
    <property type="molecule type" value="Genomic_DNA"/>
</dbReference>
<dbReference type="Proteomes" id="UP000031092">
    <property type="component" value="Segment"/>
</dbReference>
<dbReference type="OrthoDB" id="4950at10239"/>
<organism evidence="2 3">
    <name type="scientific">Propionibacterium phage Pacnes 2012-15</name>
    <dbReference type="NCBI Taxonomy" id="1498188"/>
    <lineage>
        <taxon>Viruses</taxon>
        <taxon>Duplodnaviria</taxon>
        <taxon>Heunggongvirae</taxon>
        <taxon>Uroviricota</taxon>
        <taxon>Caudoviricetes</taxon>
        <taxon>Pahexavirus</taxon>
        <taxon>Pahexavirus pacnes201215</taxon>
    </lineage>
</organism>
<feature type="domain" description="PD-(D/E)XK endonuclease-like" evidence="1">
    <location>
        <begin position="15"/>
        <end position="280"/>
    </location>
</feature>
<dbReference type="RefSeq" id="YP_009151434.1">
    <property type="nucleotide sequence ID" value="NC_027371.1"/>
</dbReference>
<reference evidence="2 3" key="1">
    <citation type="submission" date="2014-04" db="EMBL/GenBank/DDBJ databases">
        <title>Complete genomic sequence of Propionibacterium acnes bacteriophage 2012-15.</title>
        <authorList>
            <person name="Song H."/>
            <person name="Lee W."/>
            <person name="Kim S."/>
            <person name="Kim J."/>
        </authorList>
    </citation>
    <scope>NUCLEOTIDE SEQUENCE [LARGE SCALE GENOMIC DNA]</scope>
</reference>
<dbReference type="KEGG" id="vg:24649806"/>
<keyword evidence="3" id="KW-1185">Reference proteome</keyword>
<dbReference type="Pfam" id="PF12705">
    <property type="entry name" value="PDDEXK_1"/>
    <property type="match status" value="1"/>
</dbReference>
<dbReference type="GeneID" id="24649806"/>
<evidence type="ECO:0000313" key="3">
    <source>
        <dbReference type="Proteomes" id="UP000031092"/>
    </source>
</evidence>
<evidence type="ECO:0000259" key="1">
    <source>
        <dbReference type="Pfam" id="PF12705"/>
    </source>
</evidence>
<dbReference type="Gene3D" id="3.90.320.10">
    <property type="match status" value="1"/>
</dbReference>
<accession>A0A0A7CHZ8</accession>
<evidence type="ECO:0000313" key="2">
    <source>
        <dbReference type="EMBL" id="AID18009.1"/>
    </source>
</evidence>